<name>A0A1M5JZ45_9RHOB</name>
<evidence type="ECO:0000256" key="7">
    <source>
        <dbReference type="ARBA" id="ARBA00022729"/>
    </source>
</evidence>
<evidence type="ECO:0000256" key="6">
    <source>
        <dbReference type="ARBA" id="ARBA00022670"/>
    </source>
</evidence>
<dbReference type="Proteomes" id="UP000184211">
    <property type="component" value="Unassembled WGS sequence"/>
</dbReference>
<comment type="similarity">
    <text evidence="3 15">Belongs to the peptidase S11 family.</text>
</comment>
<keyword evidence="10" id="KW-0573">Peptidoglycan synthesis</keyword>
<feature type="active site" description="Acyl-ester intermediate" evidence="13">
    <location>
        <position position="68"/>
    </location>
</feature>
<feature type="binding site" evidence="14">
    <location>
        <position position="235"/>
    </location>
    <ligand>
        <name>substrate</name>
    </ligand>
</feature>
<evidence type="ECO:0000259" key="16">
    <source>
        <dbReference type="SMART" id="SM00936"/>
    </source>
</evidence>
<dbReference type="GO" id="GO:0009252">
    <property type="term" value="P:peptidoglycan biosynthetic process"/>
    <property type="evidence" value="ECO:0007669"/>
    <property type="project" value="UniProtKB-UniPathway"/>
</dbReference>
<evidence type="ECO:0000256" key="1">
    <source>
        <dbReference type="ARBA" id="ARBA00003217"/>
    </source>
</evidence>
<evidence type="ECO:0000256" key="2">
    <source>
        <dbReference type="ARBA" id="ARBA00004752"/>
    </source>
</evidence>
<dbReference type="InterPro" id="IPR018044">
    <property type="entry name" value="Peptidase_S11"/>
</dbReference>
<evidence type="ECO:0000256" key="9">
    <source>
        <dbReference type="ARBA" id="ARBA00022960"/>
    </source>
</evidence>
<evidence type="ECO:0000256" key="8">
    <source>
        <dbReference type="ARBA" id="ARBA00022801"/>
    </source>
</evidence>
<keyword evidence="11" id="KW-0961">Cell wall biogenesis/degradation</keyword>
<evidence type="ECO:0000256" key="11">
    <source>
        <dbReference type="ARBA" id="ARBA00023316"/>
    </source>
</evidence>
<feature type="active site" description="Proton acceptor" evidence="13">
    <location>
        <position position="71"/>
    </location>
</feature>
<dbReference type="GO" id="GO:0009002">
    <property type="term" value="F:serine-type D-Ala-D-Ala carboxypeptidase activity"/>
    <property type="evidence" value="ECO:0007669"/>
    <property type="project" value="UniProtKB-EC"/>
</dbReference>
<dbReference type="UniPathway" id="UPA00219"/>
<comment type="function">
    <text evidence="1">Removes C-terminal D-alanyl residues from sugar-peptide cell wall precursors.</text>
</comment>
<sequence>MVSAADKQGKRMMMSSAKHFLLGVVASAMISVPAWAFETRAKAAFVLDQTTGTILMAKNADDALPPASMSKLMTLYMAFEAVRDGRLSMEEKLPVSQHAMSYGGSTMFLDTTDRVRVVDLLRGIIVLSGNDACVVIAETLSPDGTEAGFARQMTLRARQLGMTNSTFANSNGWPAPGHLMSMRDLALLANRLITDFPEFYPMFAETEFAFDGRAPRNVQNRNPLLKLGIGADGLKTGHTQEAGYGLVGSAKQAGRRVIFAVSGMESVSDRAEISEQIVNWAFRQFSERQVLRAGKRIAQADVWMGDTTKVGLVSAEDVDILLPVIGQNDVDAEVVYNGPVQAPIAKGQQIAELVIRPMDLPEIRVPLVAESDVAAGGFAVRMRTATSVLMTRFGLTAGGAT</sequence>
<gene>
    <name evidence="17" type="ORF">SAMN04488044_0827</name>
</gene>
<evidence type="ECO:0000256" key="3">
    <source>
        <dbReference type="ARBA" id="ARBA00007164"/>
    </source>
</evidence>
<dbReference type="Pfam" id="PF00768">
    <property type="entry name" value="Peptidase_S11"/>
    <property type="match status" value="1"/>
</dbReference>
<dbReference type="SUPFAM" id="SSF69189">
    <property type="entry name" value="Penicillin-binding protein associated domain"/>
    <property type="match status" value="1"/>
</dbReference>
<keyword evidence="18" id="KW-1185">Reference proteome</keyword>
<dbReference type="GO" id="GO:0006508">
    <property type="term" value="P:proteolysis"/>
    <property type="evidence" value="ECO:0007669"/>
    <property type="project" value="UniProtKB-KW"/>
</dbReference>
<dbReference type="EC" id="3.4.16.4" evidence="4"/>
<keyword evidence="8" id="KW-0378">Hydrolase</keyword>
<evidence type="ECO:0000256" key="15">
    <source>
        <dbReference type="RuleBase" id="RU004016"/>
    </source>
</evidence>
<dbReference type="InterPro" id="IPR001967">
    <property type="entry name" value="Peptidase_S11_N"/>
</dbReference>
<dbReference type="InterPro" id="IPR012907">
    <property type="entry name" value="Peptidase_S11_C"/>
</dbReference>
<dbReference type="PANTHER" id="PTHR21581:SF6">
    <property type="entry name" value="TRAFFICKING PROTEIN PARTICLE COMPLEX SUBUNIT 12"/>
    <property type="match status" value="1"/>
</dbReference>
<dbReference type="PRINTS" id="PR00725">
    <property type="entry name" value="DADACBPTASE1"/>
</dbReference>
<reference evidence="18" key="1">
    <citation type="submission" date="2016-11" db="EMBL/GenBank/DDBJ databases">
        <authorList>
            <person name="Varghese N."/>
            <person name="Submissions S."/>
        </authorList>
    </citation>
    <scope>NUCLEOTIDE SEQUENCE [LARGE SCALE GENOMIC DNA]</scope>
    <source>
        <strain evidence="18">DSM 28223</strain>
    </source>
</reference>
<evidence type="ECO:0000256" key="5">
    <source>
        <dbReference type="ARBA" id="ARBA00022645"/>
    </source>
</evidence>
<feature type="active site" evidence="13">
    <location>
        <position position="128"/>
    </location>
</feature>
<keyword evidence="7" id="KW-0732">Signal</keyword>
<evidence type="ECO:0000256" key="10">
    <source>
        <dbReference type="ARBA" id="ARBA00022984"/>
    </source>
</evidence>
<keyword evidence="5 17" id="KW-0121">Carboxypeptidase</keyword>
<feature type="domain" description="Peptidase S11 D-Ala-D-Ala carboxypeptidase A C-terminal" evidence="16">
    <location>
        <begin position="285"/>
        <end position="375"/>
    </location>
</feature>
<evidence type="ECO:0000313" key="17">
    <source>
        <dbReference type="EMBL" id="SHG45852.1"/>
    </source>
</evidence>
<evidence type="ECO:0000313" key="18">
    <source>
        <dbReference type="Proteomes" id="UP000184211"/>
    </source>
</evidence>
<evidence type="ECO:0000256" key="4">
    <source>
        <dbReference type="ARBA" id="ARBA00012448"/>
    </source>
</evidence>
<evidence type="ECO:0000256" key="12">
    <source>
        <dbReference type="ARBA" id="ARBA00034000"/>
    </source>
</evidence>
<dbReference type="InterPro" id="IPR012338">
    <property type="entry name" value="Beta-lactam/transpept-like"/>
</dbReference>
<protein>
    <recommendedName>
        <fullName evidence="4">serine-type D-Ala-D-Ala carboxypeptidase</fullName>
        <ecNumber evidence="4">3.4.16.4</ecNumber>
    </recommendedName>
</protein>
<keyword evidence="9" id="KW-0133">Cell shape</keyword>
<dbReference type="InterPro" id="IPR015956">
    <property type="entry name" value="Peniciliin-bd_prot_C_sf"/>
</dbReference>
<dbReference type="GO" id="GO:0071555">
    <property type="term" value="P:cell wall organization"/>
    <property type="evidence" value="ECO:0007669"/>
    <property type="project" value="UniProtKB-KW"/>
</dbReference>
<dbReference type="EMBL" id="FQWM01000001">
    <property type="protein sequence ID" value="SHG45852.1"/>
    <property type="molecule type" value="Genomic_DNA"/>
</dbReference>
<accession>A0A1M5JZ45</accession>
<evidence type="ECO:0000256" key="14">
    <source>
        <dbReference type="PIRSR" id="PIRSR618044-2"/>
    </source>
</evidence>
<organism evidence="17 18">
    <name type="scientific">Cognatishimia maritima</name>
    <dbReference type="NCBI Taxonomy" id="870908"/>
    <lineage>
        <taxon>Bacteria</taxon>
        <taxon>Pseudomonadati</taxon>
        <taxon>Pseudomonadota</taxon>
        <taxon>Alphaproteobacteria</taxon>
        <taxon>Rhodobacterales</taxon>
        <taxon>Paracoccaceae</taxon>
        <taxon>Cognatishimia</taxon>
    </lineage>
</organism>
<proteinExistence type="inferred from homology"/>
<dbReference type="STRING" id="870908.SAMN04488044_0827"/>
<dbReference type="AlphaFoldDB" id="A0A1M5JZ45"/>
<comment type="pathway">
    <text evidence="2">Cell wall biogenesis; peptidoglycan biosynthesis.</text>
</comment>
<keyword evidence="6" id="KW-0645">Protease</keyword>
<dbReference type="Pfam" id="PF07943">
    <property type="entry name" value="PBP5_C"/>
    <property type="match status" value="1"/>
</dbReference>
<dbReference type="GO" id="GO:0008360">
    <property type="term" value="P:regulation of cell shape"/>
    <property type="evidence" value="ECO:0007669"/>
    <property type="project" value="UniProtKB-KW"/>
</dbReference>
<dbReference type="PANTHER" id="PTHR21581">
    <property type="entry name" value="D-ALANYL-D-ALANINE CARBOXYPEPTIDASE"/>
    <property type="match status" value="1"/>
</dbReference>
<dbReference type="Gene3D" id="3.40.710.10">
    <property type="entry name" value="DD-peptidase/beta-lactamase superfamily"/>
    <property type="match status" value="1"/>
</dbReference>
<dbReference type="Gene3D" id="2.60.410.10">
    <property type="entry name" value="D-Ala-D-Ala carboxypeptidase, C-terminal domain"/>
    <property type="match status" value="1"/>
</dbReference>
<comment type="catalytic activity">
    <reaction evidence="12">
        <text>Preferential cleavage: (Ac)2-L-Lys-D-Ala-|-D-Ala. Also transpeptidation of peptidyl-alanyl moieties that are N-acyl substituents of D-alanine.</text>
        <dbReference type="EC" id="3.4.16.4"/>
    </reaction>
</comment>
<evidence type="ECO:0000256" key="13">
    <source>
        <dbReference type="PIRSR" id="PIRSR618044-1"/>
    </source>
</evidence>
<dbReference type="InterPro" id="IPR037167">
    <property type="entry name" value="Peptidase_S11_C_sf"/>
</dbReference>
<dbReference type="SMART" id="SM00936">
    <property type="entry name" value="PBP5_C"/>
    <property type="match status" value="1"/>
</dbReference>
<dbReference type="SUPFAM" id="SSF56601">
    <property type="entry name" value="beta-lactamase/transpeptidase-like"/>
    <property type="match status" value="1"/>
</dbReference>